<gene>
    <name evidence="2" type="ordered locus">Os12g0101901</name>
    <name evidence="2" type="ORF">OSNPB_120101901</name>
</gene>
<protein>
    <submittedName>
        <fullName evidence="2">Os12g0101901 protein</fullName>
    </submittedName>
</protein>
<name>A0A0P0Y5S8_ORYSJ</name>
<reference evidence="2 3" key="2">
    <citation type="journal article" date="2013" name="Plant Cell Physiol.">
        <title>Rice Annotation Project Database (RAP-DB): an integrative and interactive database for rice genomics.</title>
        <authorList>
            <person name="Sakai H."/>
            <person name="Lee S.S."/>
            <person name="Tanaka T."/>
            <person name="Numa H."/>
            <person name="Kim J."/>
            <person name="Kawahara Y."/>
            <person name="Wakimoto H."/>
            <person name="Yang C.C."/>
            <person name="Iwamoto M."/>
            <person name="Abe T."/>
            <person name="Yamada Y."/>
            <person name="Muto A."/>
            <person name="Inokuchi H."/>
            <person name="Ikemura T."/>
            <person name="Matsumoto T."/>
            <person name="Sasaki T."/>
            <person name="Itoh T."/>
        </authorList>
    </citation>
    <scope>NUCLEOTIDE SEQUENCE [LARGE SCALE GENOMIC DNA]</scope>
    <source>
        <strain evidence="3">cv. Nipponbare</strain>
    </source>
</reference>
<dbReference type="EMBL" id="AP014968">
    <property type="protein sequence ID" value="BAT15449.1"/>
    <property type="molecule type" value="Genomic_DNA"/>
</dbReference>
<evidence type="ECO:0000256" key="1">
    <source>
        <dbReference type="SAM" id="SignalP"/>
    </source>
</evidence>
<evidence type="ECO:0000313" key="2">
    <source>
        <dbReference type="EMBL" id="BAT15449.1"/>
    </source>
</evidence>
<dbReference type="InParanoid" id="A0A0P0Y5S8"/>
<dbReference type="AlphaFoldDB" id="A0A0P0Y5S8"/>
<feature type="chain" id="PRO_5006057400" evidence="1">
    <location>
        <begin position="20"/>
        <end position="123"/>
    </location>
</feature>
<feature type="non-terminal residue" evidence="2">
    <location>
        <position position="123"/>
    </location>
</feature>
<dbReference type="PaxDb" id="39947-A0A0P0Y5S8"/>
<accession>A0A0P0Y5S8</accession>
<evidence type="ECO:0000313" key="3">
    <source>
        <dbReference type="Proteomes" id="UP000059680"/>
    </source>
</evidence>
<feature type="signal peptide" evidence="1">
    <location>
        <begin position="1"/>
        <end position="19"/>
    </location>
</feature>
<organism evidence="2 3">
    <name type="scientific">Oryza sativa subsp. japonica</name>
    <name type="common">Rice</name>
    <dbReference type="NCBI Taxonomy" id="39947"/>
    <lineage>
        <taxon>Eukaryota</taxon>
        <taxon>Viridiplantae</taxon>
        <taxon>Streptophyta</taxon>
        <taxon>Embryophyta</taxon>
        <taxon>Tracheophyta</taxon>
        <taxon>Spermatophyta</taxon>
        <taxon>Magnoliopsida</taxon>
        <taxon>Liliopsida</taxon>
        <taxon>Poales</taxon>
        <taxon>Poaceae</taxon>
        <taxon>BOP clade</taxon>
        <taxon>Oryzoideae</taxon>
        <taxon>Oryzeae</taxon>
        <taxon>Oryzinae</taxon>
        <taxon>Oryza</taxon>
        <taxon>Oryza sativa</taxon>
    </lineage>
</organism>
<sequence length="123" mass="13137">MLKKPALAYMMGWLGWVASDTTNVCWNADSAARSSSDTRGMAAALCCCCGLSSELVRAEPEEGRAETPWGRPVWWSVWRTRPHSAARCCATTLSSSLSGIARKGEADLGAAAAVRKEEADEGL</sequence>
<reference evidence="3" key="1">
    <citation type="journal article" date="2005" name="Nature">
        <title>The map-based sequence of the rice genome.</title>
        <authorList>
            <consortium name="International rice genome sequencing project (IRGSP)"/>
            <person name="Matsumoto T."/>
            <person name="Wu J."/>
            <person name="Kanamori H."/>
            <person name="Katayose Y."/>
            <person name="Fujisawa M."/>
            <person name="Namiki N."/>
            <person name="Mizuno H."/>
            <person name="Yamamoto K."/>
            <person name="Antonio B.A."/>
            <person name="Baba T."/>
            <person name="Sakata K."/>
            <person name="Nagamura Y."/>
            <person name="Aoki H."/>
            <person name="Arikawa K."/>
            <person name="Arita K."/>
            <person name="Bito T."/>
            <person name="Chiden Y."/>
            <person name="Fujitsuka N."/>
            <person name="Fukunaka R."/>
            <person name="Hamada M."/>
            <person name="Harada C."/>
            <person name="Hayashi A."/>
            <person name="Hijishita S."/>
            <person name="Honda M."/>
            <person name="Hosokawa S."/>
            <person name="Ichikawa Y."/>
            <person name="Idonuma A."/>
            <person name="Iijima M."/>
            <person name="Ikeda M."/>
            <person name="Ikeno M."/>
            <person name="Ito K."/>
            <person name="Ito S."/>
            <person name="Ito T."/>
            <person name="Ito Y."/>
            <person name="Ito Y."/>
            <person name="Iwabuchi A."/>
            <person name="Kamiya K."/>
            <person name="Karasawa W."/>
            <person name="Kurita K."/>
            <person name="Katagiri S."/>
            <person name="Kikuta A."/>
            <person name="Kobayashi H."/>
            <person name="Kobayashi N."/>
            <person name="Machita K."/>
            <person name="Maehara T."/>
            <person name="Masukawa M."/>
            <person name="Mizubayashi T."/>
            <person name="Mukai Y."/>
            <person name="Nagasaki H."/>
            <person name="Nagata Y."/>
            <person name="Naito S."/>
            <person name="Nakashima M."/>
            <person name="Nakama Y."/>
            <person name="Nakamichi Y."/>
            <person name="Nakamura M."/>
            <person name="Meguro A."/>
            <person name="Negishi M."/>
            <person name="Ohta I."/>
            <person name="Ohta T."/>
            <person name="Okamoto M."/>
            <person name="Ono N."/>
            <person name="Saji S."/>
            <person name="Sakaguchi M."/>
            <person name="Sakai K."/>
            <person name="Shibata M."/>
            <person name="Shimokawa T."/>
            <person name="Song J."/>
            <person name="Takazaki Y."/>
            <person name="Terasawa K."/>
            <person name="Tsugane M."/>
            <person name="Tsuji K."/>
            <person name="Ueda S."/>
            <person name="Waki K."/>
            <person name="Yamagata H."/>
            <person name="Yamamoto M."/>
            <person name="Yamamoto S."/>
            <person name="Yamane H."/>
            <person name="Yoshiki S."/>
            <person name="Yoshihara R."/>
            <person name="Yukawa K."/>
            <person name="Zhong H."/>
            <person name="Yano M."/>
            <person name="Yuan Q."/>
            <person name="Ouyang S."/>
            <person name="Liu J."/>
            <person name="Jones K.M."/>
            <person name="Gansberger K."/>
            <person name="Moffat K."/>
            <person name="Hill J."/>
            <person name="Bera J."/>
            <person name="Fadrosh D."/>
            <person name="Jin S."/>
            <person name="Johri S."/>
            <person name="Kim M."/>
            <person name="Overton L."/>
            <person name="Reardon M."/>
            <person name="Tsitrin T."/>
            <person name="Vuong H."/>
            <person name="Weaver B."/>
            <person name="Ciecko A."/>
            <person name="Tallon L."/>
            <person name="Jackson J."/>
            <person name="Pai G."/>
            <person name="Aken S.V."/>
            <person name="Utterback T."/>
            <person name="Reidmuller S."/>
            <person name="Feldblyum T."/>
            <person name="Hsiao J."/>
            <person name="Zismann V."/>
            <person name="Iobst S."/>
            <person name="de Vazeille A.R."/>
            <person name="Buell C.R."/>
            <person name="Ying K."/>
            <person name="Li Y."/>
            <person name="Lu T."/>
            <person name="Huang Y."/>
            <person name="Zhao Q."/>
            <person name="Feng Q."/>
            <person name="Zhang L."/>
            <person name="Zhu J."/>
            <person name="Weng Q."/>
            <person name="Mu J."/>
            <person name="Lu Y."/>
            <person name="Fan D."/>
            <person name="Liu Y."/>
            <person name="Guan J."/>
            <person name="Zhang Y."/>
            <person name="Yu S."/>
            <person name="Liu X."/>
            <person name="Zhang Y."/>
            <person name="Hong G."/>
            <person name="Han B."/>
            <person name="Choisne N."/>
            <person name="Demange N."/>
            <person name="Orjeda G."/>
            <person name="Samain S."/>
            <person name="Cattolico L."/>
            <person name="Pelletier E."/>
            <person name="Couloux A."/>
            <person name="Segurens B."/>
            <person name="Wincker P."/>
            <person name="D'Hont A."/>
            <person name="Scarpelli C."/>
            <person name="Weissenbach J."/>
            <person name="Salanoubat M."/>
            <person name="Quetier F."/>
            <person name="Yu Y."/>
            <person name="Kim H.R."/>
            <person name="Rambo T."/>
            <person name="Currie J."/>
            <person name="Collura K."/>
            <person name="Luo M."/>
            <person name="Yang T."/>
            <person name="Ammiraju J.S.S."/>
            <person name="Engler F."/>
            <person name="Soderlund C."/>
            <person name="Wing R.A."/>
            <person name="Palmer L.E."/>
            <person name="de la Bastide M."/>
            <person name="Spiegel L."/>
            <person name="Nascimento L."/>
            <person name="Zutavern T."/>
            <person name="O'Shaughnessy A."/>
            <person name="Dike S."/>
            <person name="Dedhia N."/>
            <person name="Preston R."/>
            <person name="Balija V."/>
            <person name="McCombie W.R."/>
            <person name="Chow T."/>
            <person name="Chen H."/>
            <person name="Chung M."/>
            <person name="Chen C."/>
            <person name="Shaw J."/>
            <person name="Wu H."/>
            <person name="Hsiao K."/>
            <person name="Chao Y."/>
            <person name="Chu M."/>
            <person name="Cheng C."/>
            <person name="Hour A."/>
            <person name="Lee P."/>
            <person name="Lin S."/>
            <person name="Lin Y."/>
            <person name="Liou J."/>
            <person name="Liu S."/>
            <person name="Hsing Y."/>
            <person name="Raghuvanshi S."/>
            <person name="Mohanty A."/>
            <person name="Bharti A.K."/>
            <person name="Gaur A."/>
            <person name="Gupta V."/>
            <person name="Kumar D."/>
            <person name="Ravi V."/>
            <person name="Vij S."/>
            <person name="Kapur A."/>
            <person name="Khurana P."/>
            <person name="Khurana P."/>
            <person name="Khurana J.P."/>
            <person name="Tyagi A.K."/>
            <person name="Gaikwad K."/>
            <person name="Singh A."/>
            <person name="Dalal V."/>
            <person name="Srivastava S."/>
            <person name="Dixit A."/>
            <person name="Pal A.K."/>
            <person name="Ghazi I.A."/>
            <person name="Yadav M."/>
            <person name="Pandit A."/>
            <person name="Bhargava A."/>
            <person name="Sureshbabu K."/>
            <person name="Batra K."/>
            <person name="Sharma T.R."/>
            <person name="Mohapatra T."/>
            <person name="Singh N.K."/>
            <person name="Messing J."/>
            <person name="Nelson A.B."/>
            <person name="Fuks G."/>
            <person name="Kavchok S."/>
            <person name="Keizer G."/>
            <person name="Linton E."/>
            <person name="Llaca V."/>
            <person name="Song R."/>
            <person name="Tanyolac B."/>
            <person name="Young S."/>
            <person name="Ho-Il K."/>
            <person name="Hahn J.H."/>
            <person name="Sangsakoo G."/>
            <person name="Vanavichit A."/>
            <person name="de Mattos Luiz.A.T."/>
            <person name="Zimmer P.D."/>
            <person name="Malone G."/>
            <person name="Dellagostin O."/>
            <person name="de Oliveira A.C."/>
            <person name="Bevan M."/>
            <person name="Bancroft I."/>
            <person name="Minx P."/>
            <person name="Cordum H."/>
            <person name="Wilson R."/>
            <person name="Cheng Z."/>
            <person name="Jin W."/>
            <person name="Jiang J."/>
            <person name="Leong S.A."/>
            <person name="Iwama H."/>
            <person name="Gojobori T."/>
            <person name="Itoh T."/>
            <person name="Niimura Y."/>
            <person name="Fujii Y."/>
            <person name="Habara T."/>
            <person name="Sakai H."/>
            <person name="Sato Y."/>
            <person name="Wilson G."/>
            <person name="Kumar K."/>
            <person name="McCouch S."/>
            <person name="Juretic N."/>
            <person name="Hoen D."/>
            <person name="Wright S."/>
            <person name="Bruskiewich R."/>
            <person name="Bureau T."/>
            <person name="Miyao A."/>
            <person name="Hirochika H."/>
            <person name="Nishikawa T."/>
            <person name="Kadowaki K."/>
            <person name="Sugiura M."/>
            <person name="Burr B."/>
            <person name="Sasaki T."/>
        </authorList>
    </citation>
    <scope>NUCLEOTIDE SEQUENCE [LARGE SCALE GENOMIC DNA]</scope>
    <source>
        <strain evidence="3">cv. Nipponbare</strain>
    </source>
</reference>
<dbReference type="Proteomes" id="UP000059680">
    <property type="component" value="Chromosome 12"/>
</dbReference>
<dbReference type="Gramene" id="Os12t0101901-00">
    <property type="protein sequence ID" value="Os12t0101901-00"/>
    <property type="gene ID" value="Os12g0101901"/>
</dbReference>
<reference evidence="2 3" key="3">
    <citation type="journal article" date="2013" name="Rice">
        <title>Improvement of the Oryza sativa Nipponbare reference genome using next generation sequence and optical map data.</title>
        <authorList>
            <person name="Kawahara Y."/>
            <person name="de la Bastide M."/>
            <person name="Hamilton J.P."/>
            <person name="Kanamori H."/>
            <person name="McCombie W.R."/>
            <person name="Ouyang S."/>
            <person name="Schwartz D.C."/>
            <person name="Tanaka T."/>
            <person name="Wu J."/>
            <person name="Zhou S."/>
            <person name="Childs K.L."/>
            <person name="Davidson R.M."/>
            <person name="Lin H."/>
            <person name="Quesada-Ocampo L."/>
            <person name="Vaillancourt B."/>
            <person name="Sakai H."/>
            <person name="Lee S.S."/>
            <person name="Kim J."/>
            <person name="Numa H."/>
            <person name="Itoh T."/>
            <person name="Buell C.R."/>
            <person name="Matsumoto T."/>
        </authorList>
    </citation>
    <scope>NUCLEOTIDE SEQUENCE [LARGE SCALE GENOMIC DNA]</scope>
    <source>
        <strain evidence="3">cv. Nipponbare</strain>
    </source>
</reference>
<keyword evidence="1" id="KW-0732">Signal</keyword>
<proteinExistence type="predicted"/>
<keyword evidence="3" id="KW-1185">Reference proteome</keyword>